<dbReference type="CDD" id="cd00531">
    <property type="entry name" value="NTF2_like"/>
    <property type="match status" value="1"/>
</dbReference>
<name>A0ABP9T6T9_9ACTN</name>
<accession>A0ABP9T6T9</accession>
<organism evidence="2 3">
    <name type="scientific">Streptomyces thinghirensis</name>
    <dbReference type="NCBI Taxonomy" id="551547"/>
    <lineage>
        <taxon>Bacteria</taxon>
        <taxon>Bacillati</taxon>
        <taxon>Actinomycetota</taxon>
        <taxon>Actinomycetes</taxon>
        <taxon>Kitasatosporales</taxon>
        <taxon>Streptomycetaceae</taxon>
        <taxon>Streptomyces</taxon>
    </lineage>
</organism>
<sequence>MSEASRAHVPDGQDQVPAELYAEIQQFYARQAGLLDEGRAVEWAESFTETAAFRDANRPQEALVGRQALAAQARVHHERLTADGVDVRHWLGMIGIRTEDDGSLHVRSYALTPSTGRDGSGLRIPASVVCQDRLVRDAGHWRVADRTLRRDGTAFPATSSITA</sequence>
<keyword evidence="3" id="KW-1185">Reference proteome</keyword>
<dbReference type="InterPro" id="IPR032710">
    <property type="entry name" value="NTF2-like_dom_sf"/>
</dbReference>
<reference evidence="3" key="1">
    <citation type="journal article" date="2019" name="Int. J. Syst. Evol. Microbiol.">
        <title>The Global Catalogue of Microorganisms (GCM) 10K type strain sequencing project: providing services to taxonomists for standard genome sequencing and annotation.</title>
        <authorList>
            <consortium name="The Broad Institute Genomics Platform"/>
            <consortium name="The Broad Institute Genome Sequencing Center for Infectious Disease"/>
            <person name="Wu L."/>
            <person name="Ma J."/>
        </authorList>
    </citation>
    <scope>NUCLEOTIDE SEQUENCE [LARGE SCALE GENOMIC DNA]</scope>
    <source>
        <strain evidence="3">JCM 18306</strain>
    </source>
</reference>
<dbReference type="Proteomes" id="UP001499878">
    <property type="component" value="Unassembled WGS sequence"/>
</dbReference>
<dbReference type="EMBL" id="BAABJR010000008">
    <property type="protein sequence ID" value="GAA5210243.1"/>
    <property type="molecule type" value="Genomic_DNA"/>
</dbReference>
<dbReference type="Gene3D" id="3.10.450.50">
    <property type="match status" value="1"/>
</dbReference>
<protein>
    <recommendedName>
        <fullName evidence="1">SnoaL-like domain-containing protein</fullName>
    </recommendedName>
</protein>
<evidence type="ECO:0000313" key="2">
    <source>
        <dbReference type="EMBL" id="GAA5210243.1"/>
    </source>
</evidence>
<gene>
    <name evidence="2" type="ORF">GCM10023323_37090</name>
</gene>
<dbReference type="SUPFAM" id="SSF54427">
    <property type="entry name" value="NTF2-like"/>
    <property type="match status" value="1"/>
</dbReference>
<dbReference type="InterPro" id="IPR037401">
    <property type="entry name" value="SnoaL-like"/>
</dbReference>
<feature type="domain" description="SnoaL-like" evidence="1">
    <location>
        <begin position="19"/>
        <end position="147"/>
    </location>
</feature>
<comment type="caution">
    <text evidence="2">The sequence shown here is derived from an EMBL/GenBank/DDBJ whole genome shotgun (WGS) entry which is preliminary data.</text>
</comment>
<dbReference type="RefSeq" id="WP_345631718.1">
    <property type="nucleotide sequence ID" value="NZ_BAABJR010000008.1"/>
</dbReference>
<dbReference type="Pfam" id="PF13577">
    <property type="entry name" value="SnoaL_4"/>
    <property type="match status" value="1"/>
</dbReference>
<evidence type="ECO:0000313" key="3">
    <source>
        <dbReference type="Proteomes" id="UP001499878"/>
    </source>
</evidence>
<proteinExistence type="predicted"/>
<evidence type="ECO:0000259" key="1">
    <source>
        <dbReference type="Pfam" id="PF13577"/>
    </source>
</evidence>